<dbReference type="SMART" id="SM00185">
    <property type="entry name" value="ARM"/>
    <property type="match status" value="6"/>
</dbReference>
<dbReference type="Pfam" id="PF01749">
    <property type="entry name" value="IBB"/>
    <property type="match status" value="1"/>
</dbReference>
<gene>
    <name evidence="12" type="ORF">BN9_026640</name>
</gene>
<evidence type="ECO:0000313" key="13">
    <source>
        <dbReference type="Proteomes" id="UP000053237"/>
    </source>
</evidence>
<feature type="repeat" description="ARM" evidence="7">
    <location>
        <begin position="558"/>
        <end position="591"/>
    </location>
</feature>
<dbReference type="InParanoid" id="A0A024G6G9"/>
<dbReference type="InterPro" id="IPR011989">
    <property type="entry name" value="ARM-like"/>
</dbReference>
<keyword evidence="5" id="KW-0547">Nucleotide-binding</keyword>
<dbReference type="InterPro" id="IPR050486">
    <property type="entry name" value="Mannose-1P_guanyltransferase"/>
</dbReference>
<dbReference type="STRING" id="65357.A0A024G6G9"/>
<dbReference type="InterPro" id="IPR000225">
    <property type="entry name" value="Armadillo"/>
</dbReference>
<dbReference type="Pfam" id="PF00483">
    <property type="entry name" value="NTP_transferase"/>
    <property type="match status" value="1"/>
</dbReference>
<feature type="region of interest" description="Disordered" evidence="8">
    <location>
        <begin position="1003"/>
        <end position="1024"/>
    </location>
</feature>
<dbReference type="CDD" id="cd06425">
    <property type="entry name" value="M1P_guanylylT_B_like_N"/>
    <property type="match status" value="1"/>
</dbReference>
<name>A0A024G6G9_9STRA</name>
<evidence type="ECO:0000259" key="10">
    <source>
        <dbReference type="Pfam" id="PF01749"/>
    </source>
</evidence>
<feature type="domain" description="Nucleotidyl transferase" evidence="9">
    <location>
        <begin position="35"/>
        <end position="260"/>
    </location>
</feature>
<dbReference type="Gene3D" id="3.90.550.10">
    <property type="entry name" value="Spore Coat Polysaccharide Biosynthesis Protein SpsA, Chain A"/>
    <property type="match status" value="1"/>
</dbReference>
<comment type="pathway">
    <text evidence="1">Nucleotide-sugar biosynthesis; GDP-alpha-D-mannose biosynthesis; GDP-alpha-D-mannose from alpha-D-mannose 1-phosphate (GTP route): step 1/1.</text>
</comment>
<dbReference type="EMBL" id="CAIX01000026">
    <property type="protein sequence ID" value="CCI41880.1"/>
    <property type="molecule type" value="Genomic_DNA"/>
</dbReference>
<evidence type="ECO:0000259" key="11">
    <source>
        <dbReference type="Pfam" id="PF25087"/>
    </source>
</evidence>
<dbReference type="InterPro" id="IPR002652">
    <property type="entry name" value="Importin-a_IBB"/>
</dbReference>
<dbReference type="UniPathway" id="UPA00126">
    <property type="reaction ID" value="UER00930"/>
</dbReference>
<protein>
    <recommendedName>
        <fullName evidence="3">mannose-1-phosphate guanylyltransferase</fullName>
        <ecNumber evidence="3">2.7.7.13</ecNumber>
    </recommendedName>
</protein>
<dbReference type="GO" id="GO:0005525">
    <property type="term" value="F:GTP binding"/>
    <property type="evidence" value="ECO:0007669"/>
    <property type="project" value="UniProtKB-KW"/>
</dbReference>
<dbReference type="GO" id="GO:0009298">
    <property type="term" value="P:GDP-mannose biosynthetic process"/>
    <property type="evidence" value="ECO:0007669"/>
    <property type="project" value="UniProtKB-UniPathway"/>
</dbReference>
<dbReference type="GO" id="GO:0061608">
    <property type="term" value="F:nuclear import signal receptor activity"/>
    <property type="evidence" value="ECO:0007669"/>
    <property type="project" value="InterPro"/>
</dbReference>
<dbReference type="SUPFAM" id="SSF53448">
    <property type="entry name" value="Nucleotide-diphospho-sugar transferases"/>
    <property type="match status" value="1"/>
</dbReference>
<keyword evidence="6" id="KW-0342">GTP-binding</keyword>
<feature type="compositionally biased region" description="Polar residues" evidence="8">
    <location>
        <begin position="440"/>
        <end position="449"/>
    </location>
</feature>
<sequence>MTIVRKAQVRTDLLTLRSDKTVPRIFNSTVLVTMKALILVGGFGTRLRPLTLSCPKPLVEFCNKSVVVHQIEALVAVGVTEVVLAVNYQPQVMLQALSTMEEKYHIKISCSHESEPLGTAGPLALAKDLLDDGDPFFVLNSDVICEYPLEAFLRFHQSHSGEGTIMVTRVEEPSKYGVIVSDGDGQIEKFMEKPQEYVGNQINAGIYIFDRTILDRIQLRPTSIEKEVFPQMAAEGNLFSMLMPGYWMDIGQPKDFLSGMCLHLDYLQRISSHELTSGPRFIGNVLVDPSAVVGEACLIGPDVVIGPNCVIEDGVRLCRTTLLRGVTVRANSWIHSTIVGWGSTIGRWCRLEGITVVGEDVQVKDEKFINGGLILPHKAISTNIPEPGTIGVENKGGLTGRRKRQETLLGIRKAKKEDVYATRRNLKANRPKGTIDEENNAVNPTGSDANSKKDLLDNIAARSQSLLIGIQHADPVTRQKSVRGFVYLLSSGVPSLFDESDSQHSGLWNTILTALPWFLQVLNEPIQNTRSLEIHSDAAFALRFISSMEKATFVIQAGAVPRLVQLFQSGISDLQIQAAWCLGNIASESSQCCTEVIQQFPPSLVLPHIQMATPSLRRAAVWLLRSLIEYPDVLEKHNALSNTVKKEIVNVICNVILHLARDKINAVKQSSLQGQSAVSVVAPALISPWRLFEISTGKPSPNDVAVVRYLRPVDESRVEVVDVDVNFETGENMVFTAQISDLRPMPVVDESLSNDGNDSDEEDPELTEEVVLTLCDSCWSLVELTVFDQEMTEVIVASGVCNYIVELLYITQSAVVVSPVLRLLGNIVSGELSCCQAVIDAGLLSAMPVVLSNVSRSVREEACWILSNIAGGQEQQVTAMLHAPNVLAALVEQMSWAEYRVRREATWALCNIIVQSSADSILDLIGLGVLRSFCPLLDEWEDPMLEMVILETMENLLSKNPHEGRVVLEESGCLGKLEELCYDQNQDVSAMASSLIDTFFSSESNDHDESESIGPSIVSQNGLNSEGSSKAFNFRPVEQGVEFKF</sequence>
<evidence type="ECO:0000256" key="4">
    <source>
        <dbReference type="ARBA" id="ARBA00022679"/>
    </source>
</evidence>
<dbReference type="InterPro" id="IPR032413">
    <property type="entry name" value="Arm_3"/>
</dbReference>
<evidence type="ECO:0000256" key="3">
    <source>
        <dbReference type="ARBA" id="ARBA00012387"/>
    </source>
</evidence>
<comment type="similarity">
    <text evidence="2">Belongs to the transferase hexapeptide repeat family.</text>
</comment>
<proteinExistence type="inferred from homology"/>
<keyword evidence="13" id="KW-1185">Reference proteome</keyword>
<feature type="region of interest" description="Disordered" evidence="8">
    <location>
        <begin position="431"/>
        <end position="450"/>
    </location>
</feature>
<evidence type="ECO:0000256" key="8">
    <source>
        <dbReference type="SAM" id="MobiDB-lite"/>
    </source>
</evidence>
<dbReference type="InterPro" id="IPR005835">
    <property type="entry name" value="NTP_transferase_dom"/>
</dbReference>
<evidence type="ECO:0000256" key="2">
    <source>
        <dbReference type="ARBA" id="ARBA00007274"/>
    </source>
</evidence>
<dbReference type="InterPro" id="IPR016024">
    <property type="entry name" value="ARM-type_fold"/>
</dbReference>
<dbReference type="AlphaFoldDB" id="A0A024G6G9"/>
<dbReference type="FunFam" id="3.90.550.10:FF:000013">
    <property type="entry name" value="mannose-1-phosphate guanyltransferase beta"/>
    <property type="match status" value="1"/>
</dbReference>
<accession>A0A024G6G9</accession>
<organism evidence="12 13">
    <name type="scientific">Albugo candida</name>
    <dbReference type="NCBI Taxonomy" id="65357"/>
    <lineage>
        <taxon>Eukaryota</taxon>
        <taxon>Sar</taxon>
        <taxon>Stramenopiles</taxon>
        <taxon>Oomycota</taxon>
        <taxon>Peronosporomycetes</taxon>
        <taxon>Albuginales</taxon>
        <taxon>Albuginaceae</taxon>
        <taxon>Albugo</taxon>
    </lineage>
</organism>
<feature type="domain" description="IBB" evidence="10">
    <location>
        <begin position="399"/>
        <end position="449"/>
    </location>
</feature>
<evidence type="ECO:0000259" key="9">
    <source>
        <dbReference type="Pfam" id="PF00483"/>
    </source>
</evidence>
<dbReference type="EC" id="2.7.7.13" evidence="3"/>
<dbReference type="Pfam" id="PF16186">
    <property type="entry name" value="Arm_3"/>
    <property type="match status" value="1"/>
</dbReference>
<evidence type="ECO:0000256" key="5">
    <source>
        <dbReference type="ARBA" id="ARBA00022741"/>
    </source>
</evidence>
<dbReference type="GO" id="GO:0004475">
    <property type="term" value="F:mannose-1-phosphate guanylyltransferase (GTP) activity"/>
    <property type="evidence" value="ECO:0007669"/>
    <property type="project" value="UniProtKB-EC"/>
</dbReference>
<dbReference type="PROSITE" id="PS50176">
    <property type="entry name" value="ARM_REPEAT"/>
    <property type="match status" value="1"/>
</dbReference>
<evidence type="ECO:0000256" key="7">
    <source>
        <dbReference type="PROSITE-ProRule" id="PRU00259"/>
    </source>
</evidence>
<dbReference type="GO" id="GO:0006606">
    <property type="term" value="P:protein import into nucleus"/>
    <property type="evidence" value="ECO:0007669"/>
    <property type="project" value="InterPro"/>
</dbReference>
<feature type="domain" description="Mannose-1-phosphate guanyltransferase C-terminal" evidence="11">
    <location>
        <begin position="282"/>
        <end position="390"/>
    </location>
</feature>
<evidence type="ECO:0000313" key="12">
    <source>
        <dbReference type="EMBL" id="CCI41880.1"/>
    </source>
</evidence>
<reference evidence="12 13" key="1">
    <citation type="submission" date="2012-05" db="EMBL/GenBank/DDBJ databases">
        <title>Recombination and specialization in a pathogen metapopulation.</title>
        <authorList>
            <person name="Gardiner A."/>
            <person name="Kemen E."/>
            <person name="Schultz-Larsen T."/>
            <person name="MacLean D."/>
            <person name="Van Oosterhout C."/>
            <person name="Jones J.D.G."/>
        </authorList>
    </citation>
    <scope>NUCLEOTIDE SEQUENCE [LARGE SCALE GENOMIC DNA]</scope>
    <source>
        <strain evidence="12 13">Ac Nc2</strain>
    </source>
</reference>
<dbReference type="Gene3D" id="2.160.10.10">
    <property type="entry name" value="Hexapeptide repeat proteins"/>
    <property type="match status" value="1"/>
</dbReference>
<dbReference type="InterPro" id="IPR056729">
    <property type="entry name" value="GMPPB_C"/>
</dbReference>
<dbReference type="InterPro" id="IPR029044">
    <property type="entry name" value="Nucleotide-diphossugar_trans"/>
</dbReference>
<evidence type="ECO:0000256" key="6">
    <source>
        <dbReference type="ARBA" id="ARBA00023134"/>
    </source>
</evidence>
<dbReference type="Proteomes" id="UP000053237">
    <property type="component" value="Unassembled WGS sequence"/>
</dbReference>
<dbReference type="OrthoDB" id="29145at2759"/>
<dbReference type="PANTHER" id="PTHR22572">
    <property type="entry name" value="SUGAR-1-PHOSPHATE GUANYL TRANSFERASE"/>
    <property type="match status" value="1"/>
</dbReference>
<dbReference type="Pfam" id="PF00514">
    <property type="entry name" value="Arm"/>
    <property type="match status" value="2"/>
</dbReference>
<keyword evidence="4" id="KW-0808">Transferase</keyword>
<dbReference type="SUPFAM" id="SSF48371">
    <property type="entry name" value="ARM repeat"/>
    <property type="match status" value="1"/>
</dbReference>
<dbReference type="InterPro" id="IPR045233">
    <property type="entry name" value="GMPPB_N"/>
</dbReference>
<comment type="caution">
    <text evidence="12">The sequence shown here is derived from an EMBL/GenBank/DDBJ whole genome shotgun (WGS) entry which is preliminary data.</text>
</comment>
<dbReference type="Pfam" id="PF25087">
    <property type="entry name" value="GMPPB_C"/>
    <property type="match status" value="1"/>
</dbReference>
<evidence type="ECO:0000256" key="1">
    <source>
        <dbReference type="ARBA" id="ARBA00004823"/>
    </source>
</evidence>
<dbReference type="Gene3D" id="1.25.10.10">
    <property type="entry name" value="Leucine-rich Repeat Variant"/>
    <property type="match status" value="2"/>
</dbReference>